<dbReference type="Pfam" id="PF04308">
    <property type="entry name" value="RNaseH_like"/>
    <property type="match status" value="1"/>
</dbReference>
<dbReference type="PANTHER" id="PTHR39961">
    <property type="entry name" value="HYPOTHETICAL CYTOSOLIC PROTEIN"/>
    <property type="match status" value="1"/>
</dbReference>
<accession>A0AAU7VNH6</accession>
<dbReference type="RefSeq" id="WP_350344348.1">
    <property type="nucleotide sequence ID" value="NZ_CP158367.1"/>
</dbReference>
<reference evidence="1" key="1">
    <citation type="journal article" date="2013" name="Extremophiles">
        <title>Proteinivorax tanatarense gen. nov., sp. nov., an anaerobic, haloalkaliphilic, proteolytic bacterium isolated from a decaying algal bloom, and proposal of Proteinivoraceae fam. nov.</title>
        <authorList>
            <person name="Kevbrin V."/>
            <person name="Boltyanskaya Y."/>
            <person name="Zhilina T."/>
            <person name="Kolganova T."/>
            <person name="Lavrentjeva E."/>
            <person name="Kuznetsov B."/>
        </authorList>
    </citation>
    <scope>NUCLEOTIDE SEQUENCE</scope>
    <source>
        <strain evidence="1">Z-910T</strain>
    </source>
</reference>
<name>A0AAU7VNH6_9FIRM</name>
<dbReference type="AlphaFoldDB" id="A0AAU7VNH6"/>
<proteinExistence type="predicted"/>
<sequence>MIAIKSITHGDVSLSQVCKLIKNYIQDDIDQNYEITIGTDSQNTSSTKAVIVIAIRRLGKGGIFFYDIRRVKKINNIKEKIYFETSLSLEIAQKLMTHLKIEELPCNLSIHIDIGKNGPTSRMIPEIVGWVKGCGFDCEIKPEATTASSIANKFSK</sequence>
<reference evidence="1" key="2">
    <citation type="submission" date="2024-06" db="EMBL/GenBank/DDBJ databases">
        <authorList>
            <person name="Petrova K.O."/>
            <person name="Toshchakov S.V."/>
            <person name="Boltjanskaja Y.V."/>
            <person name="Kevbrin V."/>
        </authorList>
    </citation>
    <scope>NUCLEOTIDE SEQUENCE</scope>
    <source>
        <strain evidence="1">Z-910T</strain>
    </source>
</reference>
<dbReference type="EMBL" id="CP158367">
    <property type="protein sequence ID" value="XBX75605.1"/>
    <property type="molecule type" value="Genomic_DNA"/>
</dbReference>
<dbReference type="PANTHER" id="PTHR39961:SF1">
    <property type="entry name" value="DUF458 DOMAIN-CONTAINING PROTEIN"/>
    <property type="match status" value="1"/>
</dbReference>
<evidence type="ECO:0000313" key="1">
    <source>
        <dbReference type="EMBL" id="XBX75605.1"/>
    </source>
</evidence>
<gene>
    <name evidence="1" type="ORF">PRVXT_000744</name>
</gene>
<protein>
    <submittedName>
        <fullName evidence="1">Ribonuclease H-like YkuK family protein</fullName>
    </submittedName>
</protein>
<organism evidence="1">
    <name type="scientific">Proteinivorax tanatarense</name>
    <dbReference type="NCBI Taxonomy" id="1260629"/>
    <lineage>
        <taxon>Bacteria</taxon>
        <taxon>Bacillati</taxon>
        <taxon>Bacillota</taxon>
        <taxon>Clostridia</taxon>
        <taxon>Eubacteriales</taxon>
        <taxon>Proteinivoracaceae</taxon>
        <taxon>Proteinivorax</taxon>
    </lineage>
</organism>
<dbReference type="InterPro" id="IPR007405">
    <property type="entry name" value="Phage_KVP40_Orf299"/>
</dbReference>